<dbReference type="PANTHER" id="PTHR10985">
    <property type="entry name" value="BASIC HELIX-LOOP-HELIX TRANSCRIPTION FACTOR, HES-RELATED"/>
    <property type="match status" value="1"/>
</dbReference>
<evidence type="ECO:0000256" key="1">
    <source>
        <dbReference type="ARBA" id="ARBA00004123"/>
    </source>
</evidence>
<dbReference type="AlphaFoldDB" id="A0A1L8FGF0"/>
<dbReference type="PaxDb" id="8355-A0A1L8FGF0"/>
<evidence type="ECO:0000313" key="9">
    <source>
        <dbReference type="Xenbase" id="XB-GENE-22064059"/>
    </source>
</evidence>
<dbReference type="PROSITE" id="PS50888">
    <property type="entry name" value="BHLH"/>
    <property type="match status" value="1"/>
</dbReference>
<dbReference type="GO" id="GO:0000122">
    <property type="term" value="P:negative regulation of transcription by RNA polymerase II"/>
    <property type="evidence" value="ECO:0007669"/>
    <property type="project" value="UniProtKB-ARBA"/>
</dbReference>
<dbReference type="InterPro" id="IPR011598">
    <property type="entry name" value="bHLH_dom"/>
</dbReference>
<dbReference type="Gene3D" id="4.10.280.10">
    <property type="entry name" value="Helix-loop-helix DNA-binding domain"/>
    <property type="match status" value="1"/>
</dbReference>
<dbReference type="GO" id="GO:0000978">
    <property type="term" value="F:RNA polymerase II cis-regulatory region sequence-specific DNA binding"/>
    <property type="evidence" value="ECO:0000318"/>
    <property type="project" value="GO_Central"/>
</dbReference>
<evidence type="ECO:0000256" key="4">
    <source>
        <dbReference type="ARBA" id="ARBA00023015"/>
    </source>
</evidence>
<keyword evidence="6" id="KW-0539">Nucleus</keyword>
<dbReference type="InterPro" id="IPR050370">
    <property type="entry name" value="HES_HEY"/>
</dbReference>
<dbReference type="GO" id="GO:0046983">
    <property type="term" value="F:protein dimerization activity"/>
    <property type="evidence" value="ECO:0007669"/>
    <property type="project" value="InterPro"/>
</dbReference>
<organism evidence="7 8">
    <name type="scientific">Xenopus laevis</name>
    <name type="common">African clawed frog</name>
    <dbReference type="NCBI Taxonomy" id="8355"/>
    <lineage>
        <taxon>Eukaryota</taxon>
        <taxon>Metazoa</taxon>
        <taxon>Chordata</taxon>
        <taxon>Craniata</taxon>
        <taxon>Vertebrata</taxon>
        <taxon>Euteleostomi</taxon>
        <taxon>Amphibia</taxon>
        <taxon>Batrachia</taxon>
        <taxon>Anura</taxon>
        <taxon>Pipoidea</taxon>
        <taxon>Pipidae</taxon>
        <taxon>Xenopodinae</taxon>
        <taxon>Xenopus</taxon>
        <taxon>Xenopus</taxon>
    </lineage>
</organism>
<keyword evidence="2" id="KW-0217">Developmental protein</keyword>
<accession>A0A1L8FGF0</accession>
<dbReference type="KEGG" id="xla:108697686"/>
<sequence length="204" mass="22593">MGTHSEPQAESNPITLRKVSKPLMEKKRRARINISLEQLKGLLEKNYSQNIRKRKLEKADILELTVKYLKTLQSSIHAGAQLYRSAEYQAGFRNCLNGVNQFLQTADKSGQATHLTQDIARALPAVNASYFSTKDSASPPANNAPYTQTLAGNMGNSQATKRRITPSDCQLPSDQTSLHLVVQGHVLMAPSGHGAVNQDLWRPW</sequence>
<dbReference type="OMA" id="YSECVNE"/>
<evidence type="ECO:0000256" key="5">
    <source>
        <dbReference type="ARBA" id="ARBA00023163"/>
    </source>
</evidence>
<dbReference type="InterPro" id="IPR036638">
    <property type="entry name" value="HLH_DNA-bd_sf"/>
</dbReference>
<proteinExistence type="predicted"/>
<dbReference type="GO" id="GO:0005634">
    <property type="term" value="C:nucleus"/>
    <property type="evidence" value="ECO:0000318"/>
    <property type="project" value="GO_Central"/>
</dbReference>
<protein>
    <submittedName>
        <fullName evidence="8">Transcription factor HES-3 isoform X1</fullName>
    </submittedName>
</protein>
<dbReference type="Pfam" id="PF00010">
    <property type="entry name" value="HLH"/>
    <property type="match status" value="1"/>
</dbReference>
<comment type="subcellular location">
    <subcellularLocation>
        <location evidence="1">Nucleus</location>
    </subcellularLocation>
</comment>
<gene>
    <name evidence="8 9" type="primary">hes3.S</name>
</gene>
<dbReference type="Bgee" id="108697686">
    <property type="expression patterns" value="Expressed in neurula embryo and 2 other cell types or tissues"/>
</dbReference>
<dbReference type="GO" id="GO:0050767">
    <property type="term" value="P:regulation of neurogenesis"/>
    <property type="evidence" value="ECO:0000318"/>
    <property type="project" value="GO_Central"/>
</dbReference>
<dbReference type="SMR" id="A0A1L8FGF0"/>
<dbReference type="RefSeq" id="XP_018083452.1">
    <property type="nucleotide sequence ID" value="XM_018227963.2"/>
</dbReference>
<dbReference type="CTD" id="108697686"/>
<evidence type="ECO:0000313" key="8">
    <source>
        <dbReference type="RefSeq" id="XP_018083452.1"/>
    </source>
</evidence>
<evidence type="ECO:0000256" key="6">
    <source>
        <dbReference type="ARBA" id="ARBA00023242"/>
    </source>
</evidence>
<dbReference type="GO" id="GO:0006357">
    <property type="term" value="P:regulation of transcription by RNA polymerase II"/>
    <property type="evidence" value="ECO:0000318"/>
    <property type="project" value="GO_Central"/>
</dbReference>
<name>A0A1L8FGF0_XENLA</name>
<dbReference type="GeneID" id="108697686"/>
<dbReference type="OrthoDB" id="6085656at2759"/>
<keyword evidence="5" id="KW-0804">Transcription</keyword>
<dbReference type="GO" id="GO:0009952">
    <property type="term" value="P:anterior/posterior pattern specification"/>
    <property type="evidence" value="ECO:0000318"/>
    <property type="project" value="GO_Central"/>
</dbReference>
<evidence type="ECO:0000256" key="2">
    <source>
        <dbReference type="ARBA" id="ARBA00022473"/>
    </source>
</evidence>
<evidence type="ECO:0000256" key="3">
    <source>
        <dbReference type="ARBA" id="ARBA00022491"/>
    </source>
</evidence>
<dbReference type="SMART" id="SM00353">
    <property type="entry name" value="HLH"/>
    <property type="match status" value="1"/>
</dbReference>
<evidence type="ECO:0000313" key="7">
    <source>
        <dbReference type="Proteomes" id="UP000186698"/>
    </source>
</evidence>
<dbReference type="CDD" id="cd18933">
    <property type="entry name" value="bHLH-O_HES3"/>
    <property type="match status" value="1"/>
</dbReference>
<keyword evidence="3" id="KW-0678">Repressor</keyword>
<dbReference type="STRING" id="8355.A0A1L8FGF0"/>
<reference evidence="8" key="1">
    <citation type="submission" date="2025-08" db="UniProtKB">
        <authorList>
            <consortium name="RefSeq"/>
        </authorList>
    </citation>
    <scope>IDENTIFICATION</scope>
    <source>
        <strain evidence="8">J_2021</strain>
        <tissue evidence="8">Erythrocytes</tissue>
    </source>
</reference>
<dbReference type="AGR" id="Xenbase:XB-GENE-22064059"/>
<dbReference type="Xenbase" id="XB-GENE-22064059">
    <property type="gene designation" value="hes3.S"/>
</dbReference>
<dbReference type="SUPFAM" id="SSF47459">
    <property type="entry name" value="HLH, helix-loop-helix DNA-binding domain"/>
    <property type="match status" value="1"/>
</dbReference>
<keyword evidence="4" id="KW-0805">Transcription regulation</keyword>
<dbReference type="FunFam" id="4.10.280.10:FF:000077">
    <property type="entry name" value="transcription factor HES-3 isoform X2"/>
    <property type="match status" value="1"/>
</dbReference>
<keyword evidence="7" id="KW-1185">Reference proteome</keyword>
<dbReference type="Proteomes" id="UP000186698">
    <property type="component" value="Chromosome 7S"/>
</dbReference>
<dbReference type="GO" id="GO:0000981">
    <property type="term" value="F:DNA-binding transcription factor activity, RNA polymerase II-specific"/>
    <property type="evidence" value="ECO:0000318"/>
    <property type="project" value="GO_Central"/>
</dbReference>